<dbReference type="Pfam" id="PF01618">
    <property type="entry name" value="MotA_ExbB"/>
    <property type="match status" value="1"/>
</dbReference>
<dbReference type="InterPro" id="IPR002898">
    <property type="entry name" value="MotA_ExbB_proton_chnl"/>
</dbReference>
<evidence type="ECO:0000256" key="4">
    <source>
        <dbReference type="ARBA" id="ARBA00022448"/>
    </source>
</evidence>
<evidence type="ECO:0000256" key="5">
    <source>
        <dbReference type="ARBA" id="ARBA00022475"/>
    </source>
</evidence>
<comment type="similarity">
    <text evidence="12">Belongs to the exbB/tolQ family.</text>
</comment>
<keyword evidence="5" id="KW-1003">Cell membrane</keyword>
<evidence type="ECO:0000256" key="1">
    <source>
        <dbReference type="ARBA" id="ARBA00004429"/>
    </source>
</evidence>
<evidence type="ECO:0000256" key="9">
    <source>
        <dbReference type="ARBA" id="ARBA00022989"/>
    </source>
</evidence>
<feature type="transmembrane region" description="Helical" evidence="13">
    <location>
        <begin position="135"/>
        <end position="162"/>
    </location>
</feature>
<comment type="subunit">
    <text evidence="2">The accessory proteins ExbB and ExbD seem to form a complex with TonB.</text>
</comment>
<reference evidence="16" key="1">
    <citation type="journal article" date="2019" name="Int. J. Syst. Evol. Microbiol.">
        <title>The Global Catalogue of Microorganisms (GCM) 10K type strain sequencing project: providing services to taxonomists for standard genome sequencing and annotation.</title>
        <authorList>
            <consortium name="The Broad Institute Genomics Platform"/>
            <consortium name="The Broad Institute Genome Sequencing Center for Infectious Disease"/>
            <person name="Wu L."/>
            <person name="Ma J."/>
        </authorList>
    </citation>
    <scope>NUCLEOTIDE SEQUENCE [LARGE SCALE GENOMIC DNA]</scope>
    <source>
        <strain evidence="16">CCUG 54939</strain>
    </source>
</reference>
<evidence type="ECO:0000256" key="12">
    <source>
        <dbReference type="RuleBase" id="RU004057"/>
    </source>
</evidence>
<dbReference type="EMBL" id="JBHSAF010000002">
    <property type="protein sequence ID" value="MFC3912778.1"/>
    <property type="molecule type" value="Genomic_DNA"/>
</dbReference>
<proteinExistence type="inferred from homology"/>
<keyword evidence="9 13" id="KW-1133">Transmembrane helix</keyword>
<name>A0ABV8CL95_9GAMM</name>
<comment type="function">
    <text evidence="11">Involved in the TonB-dependent energy-dependent transport of various receptor-bound substrates. Protects ExbD from proteolytic degradation and functionally stabilizes TonB.</text>
</comment>
<feature type="domain" description="MotA/TolQ/ExbB proton channel" evidence="14">
    <location>
        <begin position="82"/>
        <end position="213"/>
    </location>
</feature>
<evidence type="ECO:0000256" key="2">
    <source>
        <dbReference type="ARBA" id="ARBA00011471"/>
    </source>
</evidence>
<sequence length="242" mass="25968">MTEFFGTDSSWLAHLMHHDNTAGRVIAILMLLMSVGSWAVMVIKGLAMVSEKRQARRFLAQFWSSRNLHQVAEHVSSQECNDPFSRITRAGLKASEQLQHGPTQASLDSSSSDEFLTRSLRRAITHETLRLEAGLTILATISTAAPFVGLLGTVLGIYHALLAIGQTGQATLDKVAGPVGEALIMTAFGLGVALPAVIAYNVFARANRVRIADLDGFAHDIHALLTTGYANAMTNSATRGVA</sequence>
<evidence type="ECO:0000313" key="15">
    <source>
        <dbReference type="EMBL" id="MFC3912778.1"/>
    </source>
</evidence>
<protein>
    <recommendedName>
        <fullName evidence="3">Biopolymer transport protein ExbB</fullName>
    </recommendedName>
</protein>
<dbReference type="PANTHER" id="PTHR30625">
    <property type="entry name" value="PROTEIN TOLQ"/>
    <property type="match status" value="1"/>
</dbReference>
<accession>A0ABV8CL95</accession>
<feature type="transmembrane region" description="Helical" evidence="13">
    <location>
        <begin position="25"/>
        <end position="47"/>
    </location>
</feature>
<evidence type="ECO:0000259" key="14">
    <source>
        <dbReference type="Pfam" id="PF01618"/>
    </source>
</evidence>
<evidence type="ECO:0000313" key="16">
    <source>
        <dbReference type="Proteomes" id="UP001595692"/>
    </source>
</evidence>
<gene>
    <name evidence="15" type="ORF">ACFOSS_04750</name>
</gene>
<evidence type="ECO:0000256" key="3">
    <source>
        <dbReference type="ARBA" id="ARBA00022093"/>
    </source>
</evidence>
<dbReference type="RefSeq" id="WP_377150949.1">
    <property type="nucleotide sequence ID" value="NZ_JBHSAF010000002.1"/>
</dbReference>
<evidence type="ECO:0000256" key="11">
    <source>
        <dbReference type="ARBA" id="ARBA00024816"/>
    </source>
</evidence>
<comment type="caution">
    <text evidence="15">The sequence shown here is derived from an EMBL/GenBank/DDBJ whole genome shotgun (WGS) entry which is preliminary data.</text>
</comment>
<dbReference type="PANTHER" id="PTHR30625:SF14">
    <property type="entry name" value="BIOPOLYMER TRANSPORT PROTEIN EXBB"/>
    <property type="match status" value="1"/>
</dbReference>
<keyword evidence="10 13" id="KW-0472">Membrane</keyword>
<keyword evidence="7 13" id="KW-0812">Transmembrane</keyword>
<evidence type="ECO:0000256" key="10">
    <source>
        <dbReference type="ARBA" id="ARBA00023136"/>
    </source>
</evidence>
<dbReference type="Proteomes" id="UP001595692">
    <property type="component" value="Unassembled WGS sequence"/>
</dbReference>
<organism evidence="15 16">
    <name type="scientific">Pseudaeromonas sharmana</name>
    <dbReference type="NCBI Taxonomy" id="328412"/>
    <lineage>
        <taxon>Bacteria</taxon>
        <taxon>Pseudomonadati</taxon>
        <taxon>Pseudomonadota</taxon>
        <taxon>Gammaproteobacteria</taxon>
        <taxon>Aeromonadales</taxon>
        <taxon>Aeromonadaceae</taxon>
        <taxon>Pseudaeromonas</taxon>
    </lineage>
</organism>
<evidence type="ECO:0000256" key="7">
    <source>
        <dbReference type="ARBA" id="ARBA00022692"/>
    </source>
</evidence>
<evidence type="ECO:0000256" key="6">
    <source>
        <dbReference type="ARBA" id="ARBA00022519"/>
    </source>
</evidence>
<keyword evidence="8 12" id="KW-0653">Protein transport</keyword>
<evidence type="ECO:0000256" key="13">
    <source>
        <dbReference type="SAM" id="Phobius"/>
    </source>
</evidence>
<keyword evidence="6" id="KW-0997">Cell inner membrane</keyword>
<comment type="subcellular location">
    <subcellularLocation>
        <location evidence="1">Cell inner membrane</location>
        <topology evidence="1">Multi-pass membrane protein</topology>
    </subcellularLocation>
    <subcellularLocation>
        <location evidence="12">Membrane</location>
        <topology evidence="12">Multi-pass membrane protein</topology>
    </subcellularLocation>
</comment>
<keyword evidence="16" id="KW-1185">Reference proteome</keyword>
<dbReference type="InterPro" id="IPR050790">
    <property type="entry name" value="ExbB/TolQ_transport"/>
</dbReference>
<feature type="transmembrane region" description="Helical" evidence="13">
    <location>
        <begin position="182"/>
        <end position="203"/>
    </location>
</feature>
<keyword evidence="4 12" id="KW-0813">Transport</keyword>
<evidence type="ECO:0000256" key="8">
    <source>
        <dbReference type="ARBA" id="ARBA00022927"/>
    </source>
</evidence>